<dbReference type="InterPro" id="IPR058263">
    <property type="entry name" value="DUF7957"/>
</dbReference>
<reference evidence="2 3" key="1">
    <citation type="submission" date="2021-07" db="EMBL/GenBank/DDBJ databases">
        <title>Sphingomonas sp.</title>
        <authorList>
            <person name="Feng G."/>
            <person name="Li J."/>
            <person name="Pan M."/>
        </authorList>
    </citation>
    <scope>NUCLEOTIDE SEQUENCE [LARGE SCALE GENOMIC DNA]</scope>
    <source>
        <strain evidence="2 3">RRHST34</strain>
    </source>
</reference>
<dbReference type="RefSeq" id="WP_219750805.1">
    <property type="nucleotide sequence ID" value="NZ_JAHXZN010000019.1"/>
</dbReference>
<evidence type="ECO:0000313" key="3">
    <source>
        <dbReference type="Proteomes" id="UP000759103"/>
    </source>
</evidence>
<proteinExistence type="predicted"/>
<name>A0ABS7BV27_9SPHN</name>
<dbReference type="Pfam" id="PF25857">
    <property type="entry name" value="DUF7957"/>
    <property type="match status" value="1"/>
</dbReference>
<organism evidence="2 3">
    <name type="scientific">Sphingomonas citri</name>
    <dbReference type="NCBI Taxonomy" id="2862499"/>
    <lineage>
        <taxon>Bacteria</taxon>
        <taxon>Pseudomonadati</taxon>
        <taxon>Pseudomonadota</taxon>
        <taxon>Alphaproteobacteria</taxon>
        <taxon>Sphingomonadales</taxon>
        <taxon>Sphingomonadaceae</taxon>
        <taxon>Sphingomonas</taxon>
    </lineage>
</organism>
<comment type="caution">
    <text evidence="2">The sequence shown here is derived from an EMBL/GenBank/DDBJ whole genome shotgun (WGS) entry which is preliminary data.</text>
</comment>
<evidence type="ECO:0000256" key="1">
    <source>
        <dbReference type="SAM" id="MobiDB-lite"/>
    </source>
</evidence>
<keyword evidence="3" id="KW-1185">Reference proteome</keyword>
<dbReference type="Proteomes" id="UP000759103">
    <property type="component" value="Unassembled WGS sequence"/>
</dbReference>
<gene>
    <name evidence="2" type="ORF">KZ820_21300</name>
</gene>
<dbReference type="EMBL" id="JAHXZN010000019">
    <property type="protein sequence ID" value="MBW6533284.1"/>
    <property type="molecule type" value="Genomic_DNA"/>
</dbReference>
<evidence type="ECO:0000313" key="2">
    <source>
        <dbReference type="EMBL" id="MBW6533284.1"/>
    </source>
</evidence>
<protein>
    <submittedName>
        <fullName evidence="2">Uncharacterized protein</fullName>
    </submittedName>
</protein>
<sequence>MPEPARVARSIAIGGGRRVVLYAPATGDDARARNLVCLDRAGRVVWRGELPPAAGPDRFVAVERDGDSLQVETESGRRLAISPGTGRALG</sequence>
<feature type="region of interest" description="Disordered" evidence="1">
    <location>
        <begin position="70"/>
        <end position="90"/>
    </location>
</feature>
<accession>A0ABS7BV27</accession>